<keyword evidence="2" id="KW-1185">Reference proteome</keyword>
<protein>
    <submittedName>
        <fullName evidence="1">Uncharacterized protein</fullName>
    </submittedName>
</protein>
<feature type="non-terminal residue" evidence="1">
    <location>
        <position position="1"/>
    </location>
</feature>
<dbReference type="AlphaFoldDB" id="A0A392UMK0"/>
<reference evidence="1 2" key="1">
    <citation type="journal article" date="2018" name="Front. Plant Sci.">
        <title>Red Clover (Trifolium pratense) and Zigzag Clover (T. medium) - A Picture of Genomic Similarities and Differences.</title>
        <authorList>
            <person name="Dluhosova J."/>
            <person name="Istvanek J."/>
            <person name="Nedelnik J."/>
            <person name="Repkova J."/>
        </authorList>
    </citation>
    <scope>NUCLEOTIDE SEQUENCE [LARGE SCALE GENOMIC DNA]</scope>
    <source>
        <strain evidence="2">cv. 10/8</strain>
        <tissue evidence="1">Leaf</tissue>
    </source>
</reference>
<name>A0A392UMK0_9FABA</name>
<sequence>IKEANDLVQSAGNINTLRPKVHRGDVDNTAQAGTKAKQEVVIEAAPVKEGDGFPGVVHVGDIVVSLGARQEKGARTSGP</sequence>
<organism evidence="1 2">
    <name type="scientific">Trifolium medium</name>
    <dbReference type="NCBI Taxonomy" id="97028"/>
    <lineage>
        <taxon>Eukaryota</taxon>
        <taxon>Viridiplantae</taxon>
        <taxon>Streptophyta</taxon>
        <taxon>Embryophyta</taxon>
        <taxon>Tracheophyta</taxon>
        <taxon>Spermatophyta</taxon>
        <taxon>Magnoliopsida</taxon>
        <taxon>eudicotyledons</taxon>
        <taxon>Gunneridae</taxon>
        <taxon>Pentapetalae</taxon>
        <taxon>rosids</taxon>
        <taxon>fabids</taxon>
        <taxon>Fabales</taxon>
        <taxon>Fabaceae</taxon>
        <taxon>Papilionoideae</taxon>
        <taxon>50 kb inversion clade</taxon>
        <taxon>NPAAA clade</taxon>
        <taxon>Hologalegina</taxon>
        <taxon>IRL clade</taxon>
        <taxon>Trifolieae</taxon>
        <taxon>Trifolium</taxon>
    </lineage>
</organism>
<evidence type="ECO:0000313" key="2">
    <source>
        <dbReference type="Proteomes" id="UP000265520"/>
    </source>
</evidence>
<accession>A0A392UMK0</accession>
<comment type="caution">
    <text evidence="1">The sequence shown here is derived from an EMBL/GenBank/DDBJ whole genome shotgun (WGS) entry which is preliminary data.</text>
</comment>
<dbReference type="EMBL" id="LXQA010829170">
    <property type="protein sequence ID" value="MCI72985.1"/>
    <property type="molecule type" value="Genomic_DNA"/>
</dbReference>
<feature type="non-terminal residue" evidence="1">
    <location>
        <position position="79"/>
    </location>
</feature>
<dbReference type="Proteomes" id="UP000265520">
    <property type="component" value="Unassembled WGS sequence"/>
</dbReference>
<evidence type="ECO:0000313" key="1">
    <source>
        <dbReference type="EMBL" id="MCI72985.1"/>
    </source>
</evidence>
<proteinExistence type="predicted"/>